<dbReference type="GO" id="GO:0005801">
    <property type="term" value="C:cis-Golgi network"/>
    <property type="evidence" value="ECO:0007669"/>
    <property type="project" value="InterPro"/>
</dbReference>
<evidence type="ECO:0000313" key="2">
    <source>
        <dbReference type="EMBL" id="RUS30631.1"/>
    </source>
</evidence>
<dbReference type="InterPro" id="IPR007265">
    <property type="entry name" value="COG_su3"/>
</dbReference>
<comment type="caution">
    <text evidence="2">The sequence shown here is derived from an EMBL/GenBank/DDBJ whole genome shotgun (WGS) entry which is preliminary data.</text>
</comment>
<dbReference type="GO" id="GO:0006891">
    <property type="term" value="P:intra-Golgi vesicle-mediated transport"/>
    <property type="evidence" value="ECO:0007669"/>
    <property type="project" value="TreeGrafter"/>
</dbReference>
<dbReference type="GO" id="GO:0007030">
    <property type="term" value="P:Golgi organization"/>
    <property type="evidence" value="ECO:0007669"/>
    <property type="project" value="TreeGrafter"/>
</dbReference>
<accession>A0A433QLH8</accession>
<reference evidence="2 3" key="1">
    <citation type="journal article" date="2018" name="New Phytol.">
        <title>Phylogenomics of Endogonaceae and evolution of mycorrhizas within Mucoromycota.</title>
        <authorList>
            <person name="Chang Y."/>
            <person name="Desiro A."/>
            <person name="Na H."/>
            <person name="Sandor L."/>
            <person name="Lipzen A."/>
            <person name="Clum A."/>
            <person name="Barry K."/>
            <person name="Grigoriev I.V."/>
            <person name="Martin F.M."/>
            <person name="Stajich J.E."/>
            <person name="Smith M.E."/>
            <person name="Bonito G."/>
            <person name="Spatafora J.W."/>
        </authorList>
    </citation>
    <scope>NUCLEOTIDE SEQUENCE [LARGE SCALE GENOMIC DNA]</scope>
    <source>
        <strain evidence="2 3">AD002</strain>
    </source>
</reference>
<dbReference type="AlphaFoldDB" id="A0A433QLH8"/>
<dbReference type="GO" id="GO:0006886">
    <property type="term" value="P:intracellular protein transport"/>
    <property type="evidence" value="ECO:0007669"/>
    <property type="project" value="InterPro"/>
</dbReference>
<dbReference type="InterPro" id="IPR048685">
    <property type="entry name" value="COG3_C"/>
</dbReference>
<dbReference type="GO" id="GO:0017119">
    <property type="term" value="C:Golgi transport complex"/>
    <property type="evidence" value="ECO:0007669"/>
    <property type="project" value="TreeGrafter"/>
</dbReference>
<keyword evidence="3" id="KW-1185">Reference proteome</keyword>
<feature type="domain" description="Conserved oligomeric Golgi complex subunit 3 C-terminal" evidence="1">
    <location>
        <begin position="302"/>
        <end position="342"/>
    </location>
</feature>
<evidence type="ECO:0000313" key="3">
    <source>
        <dbReference type="Proteomes" id="UP000274822"/>
    </source>
</evidence>
<dbReference type="EMBL" id="RBNJ01003694">
    <property type="protein sequence ID" value="RUS30631.1"/>
    <property type="molecule type" value="Genomic_DNA"/>
</dbReference>
<sequence length="541" mass="61147">MFLESLPPLNIFHHGSGSEDGQDQGLAFSYLIRHVLQDAQQRLIFRAQSYIRTEIQVFMPKPEDLDYPAKLRSLRRSSIFSQPTSTRSISFPTAVRQSDGPATLTVEEDGSETMVATDGDISKPTSWADTTTADATTVASPTLSQRPLSLYNANVSSLTSTDPSITAEMYKGWYPTLQRTLWILSKLYRCVKVASFEEPYIPCHAFMLTSYPVGERAILLQTSVFEDLSQEAVSLCRQSLSTASESITAKQVPSRSIWCCEQFHNSCVWTAVSSNLRLDIESRQIFSFYTRDHLPTFTHWRAKSKVDGQLFLIKHLLILKEQIAPFEANFVHSARGLDFSAVLDAYNAITQGKASIFNPNSLFSLAQKGIPRVVEINADSKREVDKELKRVCEEFILETVKAAVEPVASFLLKVSAFRLRNDLKPVNQKLLLREQPFALQANVAEIADAFRESVRSRLTFAMARLSEYLSDRKTEIVLLKPMQNNIVDSYRAFYDTVQYEYDLSTFTREVDSVEETAEWVNKVIEEGPQGGVLDSNRKFNK</sequence>
<dbReference type="Proteomes" id="UP000274822">
    <property type="component" value="Unassembled WGS sequence"/>
</dbReference>
<dbReference type="GO" id="GO:0016020">
    <property type="term" value="C:membrane"/>
    <property type="evidence" value="ECO:0007669"/>
    <property type="project" value="InterPro"/>
</dbReference>
<evidence type="ECO:0000259" key="1">
    <source>
        <dbReference type="Pfam" id="PF20671"/>
    </source>
</evidence>
<protein>
    <recommendedName>
        <fullName evidence="1">Conserved oligomeric Golgi complex subunit 3 C-terminal domain-containing protein</fullName>
    </recommendedName>
</protein>
<dbReference type="PANTHER" id="PTHR13302:SF8">
    <property type="entry name" value="CONSERVED OLIGOMERIC GOLGI COMPLEX SUBUNIT 3"/>
    <property type="match status" value="1"/>
</dbReference>
<feature type="domain" description="Conserved oligomeric Golgi complex subunit 3 C-terminal" evidence="1">
    <location>
        <begin position="19"/>
        <end position="251"/>
    </location>
</feature>
<name>A0A433QLH8_9FUNG</name>
<gene>
    <name evidence="2" type="ORF">BC938DRAFT_479139</name>
</gene>
<proteinExistence type="predicted"/>
<organism evidence="2 3">
    <name type="scientific">Jimgerdemannia flammicorona</name>
    <dbReference type="NCBI Taxonomy" id="994334"/>
    <lineage>
        <taxon>Eukaryota</taxon>
        <taxon>Fungi</taxon>
        <taxon>Fungi incertae sedis</taxon>
        <taxon>Mucoromycota</taxon>
        <taxon>Mucoromycotina</taxon>
        <taxon>Endogonomycetes</taxon>
        <taxon>Endogonales</taxon>
        <taxon>Endogonaceae</taxon>
        <taxon>Jimgerdemannia</taxon>
    </lineage>
</organism>
<dbReference type="Pfam" id="PF20671">
    <property type="entry name" value="COG3_C"/>
    <property type="match status" value="2"/>
</dbReference>
<dbReference type="PANTHER" id="PTHR13302">
    <property type="entry name" value="CONSERVED OLIGOMERIC GOLGI COMPLEX COMPONENT 3"/>
    <property type="match status" value="1"/>
</dbReference>